<name>A0ABV0BKR5_9HYPH</name>
<proteinExistence type="predicted"/>
<accession>A0ABV0BKR5</accession>
<dbReference type="EMBL" id="JBBYXI010000003">
    <property type="protein sequence ID" value="MEN3931292.1"/>
    <property type="molecule type" value="Genomic_DNA"/>
</dbReference>
<dbReference type="Proteomes" id="UP001418637">
    <property type="component" value="Unassembled WGS sequence"/>
</dbReference>
<evidence type="ECO:0000313" key="1">
    <source>
        <dbReference type="EMBL" id="MEN3931292.1"/>
    </source>
</evidence>
<organism evidence="1 2">
    <name type="scientific">Hohaiivirga grylli</name>
    <dbReference type="NCBI Taxonomy" id="3133970"/>
    <lineage>
        <taxon>Bacteria</taxon>
        <taxon>Pseudomonadati</taxon>
        <taxon>Pseudomonadota</taxon>
        <taxon>Alphaproteobacteria</taxon>
        <taxon>Hyphomicrobiales</taxon>
        <taxon>Methylobacteriaceae</taxon>
        <taxon>Hohaiivirga</taxon>
    </lineage>
</organism>
<evidence type="ECO:0000313" key="2">
    <source>
        <dbReference type="Proteomes" id="UP001418637"/>
    </source>
</evidence>
<sequence>MKHIGQIIGQSDMRSTLTRRESLCWGFAGLFGIAAGVSATSAFSQSVLSNLKELFALLPDWSQASVKTPMTQSDLVNLKEVSVKFLEAVEQGRQEELESALQSYIEVADLPKMSGLYLLFHIIFDLPDIIGAPQWSFFGSWVSKQDATVVGSKKQEDDFHPSWPVYLARISNKLFINSNDNPQSVSEKSAYRIWDEYQYLKSKYKFRPSTYIAAVEFIFVANE</sequence>
<reference evidence="1 2" key="1">
    <citation type="submission" date="2024-04" db="EMBL/GenBank/DDBJ databases">
        <title>A novel species isolated from cricket.</title>
        <authorList>
            <person name="Wang H.-C."/>
        </authorList>
    </citation>
    <scope>NUCLEOTIDE SEQUENCE [LARGE SCALE GENOMIC DNA]</scope>
    <source>
        <strain evidence="1 2">WL0021</strain>
    </source>
</reference>
<protein>
    <submittedName>
        <fullName evidence="1">Uncharacterized protein</fullName>
    </submittedName>
</protein>
<keyword evidence="2" id="KW-1185">Reference proteome</keyword>
<comment type="caution">
    <text evidence="1">The sequence shown here is derived from an EMBL/GenBank/DDBJ whole genome shotgun (WGS) entry which is preliminary data.</text>
</comment>
<dbReference type="RefSeq" id="WP_346337327.1">
    <property type="nucleotide sequence ID" value="NZ_JBBYXI010000003.1"/>
</dbReference>
<gene>
    <name evidence="1" type="ORF">WJT86_09505</name>
</gene>